<dbReference type="Proteomes" id="UP001519460">
    <property type="component" value="Unassembled WGS sequence"/>
</dbReference>
<dbReference type="EMBL" id="JACVVK020000366">
    <property type="protein sequence ID" value="KAK7476761.1"/>
    <property type="molecule type" value="Genomic_DNA"/>
</dbReference>
<comment type="caution">
    <text evidence="3">The sequence shown here is derived from an EMBL/GenBank/DDBJ whole genome shotgun (WGS) entry which is preliminary data.</text>
</comment>
<feature type="domain" description="Thioredoxin" evidence="2">
    <location>
        <begin position="1"/>
        <end position="142"/>
    </location>
</feature>
<evidence type="ECO:0000313" key="3">
    <source>
        <dbReference type="EMBL" id="KAK7476761.1"/>
    </source>
</evidence>
<accession>A0ABD0JPV5</accession>
<dbReference type="PROSITE" id="PS51352">
    <property type="entry name" value="THIOREDOXIN_2"/>
    <property type="match status" value="1"/>
</dbReference>
<dbReference type="Gene3D" id="3.40.30.10">
    <property type="entry name" value="Glutaredoxin"/>
    <property type="match status" value="1"/>
</dbReference>
<dbReference type="PANTHER" id="PTHR46472:SF1">
    <property type="entry name" value="NUCLEOREDOXIN"/>
    <property type="match status" value="1"/>
</dbReference>
<dbReference type="InterPro" id="IPR013766">
    <property type="entry name" value="Thioredoxin_domain"/>
</dbReference>
<dbReference type="SUPFAM" id="SSF52833">
    <property type="entry name" value="Thioredoxin-like"/>
    <property type="match status" value="1"/>
</dbReference>
<feature type="compositionally biased region" description="Basic and acidic residues" evidence="1">
    <location>
        <begin position="119"/>
        <end position="132"/>
    </location>
</feature>
<evidence type="ECO:0000256" key="1">
    <source>
        <dbReference type="SAM" id="MobiDB-lite"/>
    </source>
</evidence>
<name>A0ABD0JPV5_9CAEN</name>
<keyword evidence="4" id="KW-1185">Reference proteome</keyword>
<gene>
    <name evidence="3" type="ORF">BaRGS_00031988</name>
</gene>
<proteinExistence type="predicted"/>
<dbReference type="Pfam" id="PF13905">
    <property type="entry name" value="Thioredoxin_8"/>
    <property type="match status" value="1"/>
</dbReference>
<reference evidence="3 4" key="1">
    <citation type="journal article" date="2023" name="Sci. Data">
        <title>Genome assembly of the Korean intertidal mud-creeper Batillaria attramentaria.</title>
        <authorList>
            <person name="Patra A.K."/>
            <person name="Ho P.T."/>
            <person name="Jun S."/>
            <person name="Lee S.J."/>
            <person name="Kim Y."/>
            <person name="Won Y.J."/>
        </authorList>
    </citation>
    <scope>NUCLEOTIDE SEQUENCE [LARGE SCALE GENOMIC DNA]</scope>
    <source>
        <strain evidence="3">Wonlab-2016</strain>
    </source>
</reference>
<protein>
    <recommendedName>
        <fullName evidence="2">Thioredoxin domain-containing protein</fullName>
    </recommendedName>
</protein>
<organism evidence="3 4">
    <name type="scientific">Batillaria attramentaria</name>
    <dbReference type="NCBI Taxonomy" id="370345"/>
    <lineage>
        <taxon>Eukaryota</taxon>
        <taxon>Metazoa</taxon>
        <taxon>Spiralia</taxon>
        <taxon>Lophotrochozoa</taxon>
        <taxon>Mollusca</taxon>
        <taxon>Gastropoda</taxon>
        <taxon>Caenogastropoda</taxon>
        <taxon>Sorbeoconcha</taxon>
        <taxon>Cerithioidea</taxon>
        <taxon>Batillariidae</taxon>
        <taxon>Batillaria</taxon>
    </lineage>
</organism>
<evidence type="ECO:0000313" key="4">
    <source>
        <dbReference type="Proteomes" id="UP001519460"/>
    </source>
</evidence>
<sequence length="142" mass="15861">MSGLKDLFGEEVIGKGGSKVSVDSLAQNDLIGIYFSAHWCGPCRYFTPKLAEFYNKVKAAGKKFEVIFVSSDQDEASFNNYYGQMPWLTVGFGNDKGDSLSDRYEVTGIPTLVFVDKHGKEKDRDGRDRVDEDPNGFPWDLA</sequence>
<dbReference type="InterPro" id="IPR012336">
    <property type="entry name" value="Thioredoxin-like_fold"/>
</dbReference>
<feature type="region of interest" description="Disordered" evidence="1">
    <location>
        <begin position="119"/>
        <end position="142"/>
    </location>
</feature>
<dbReference type="InterPro" id="IPR036249">
    <property type="entry name" value="Thioredoxin-like_sf"/>
</dbReference>
<dbReference type="AlphaFoldDB" id="A0ABD0JPV5"/>
<dbReference type="PANTHER" id="PTHR46472">
    <property type="entry name" value="NUCLEOREDOXIN"/>
    <property type="match status" value="1"/>
</dbReference>
<evidence type="ECO:0000259" key="2">
    <source>
        <dbReference type="PROSITE" id="PS51352"/>
    </source>
</evidence>